<proteinExistence type="predicted"/>
<dbReference type="EMBL" id="LT629791">
    <property type="protein sequence ID" value="SDU19669.1"/>
    <property type="molecule type" value="Genomic_DNA"/>
</dbReference>
<keyword evidence="3" id="KW-1185">Reference proteome</keyword>
<evidence type="ECO:0000313" key="3">
    <source>
        <dbReference type="Proteomes" id="UP000182977"/>
    </source>
</evidence>
<feature type="region of interest" description="Disordered" evidence="1">
    <location>
        <begin position="1"/>
        <end position="20"/>
    </location>
</feature>
<evidence type="ECO:0000313" key="2">
    <source>
        <dbReference type="EMBL" id="SDU19669.1"/>
    </source>
</evidence>
<dbReference type="OrthoDB" id="9930167at2"/>
<accession>A0A1H2GJP3</accession>
<dbReference type="RefSeq" id="WP_152690526.1">
    <property type="nucleotide sequence ID" value="NZ_KQ061219.1"/>
</dbReference>
<dbReference type="AlphaFoldDB" id="A0A1H2GJP3"/>
<feature type="region of interest" description="Disordered" evidence="1">
    <location>
        <begin position="26"/>
        <end position="46"/>
    </location>
</feature>
<evidence type="ECO:0000256" key="1">
    <source>
        <dbReference type="SAM" id="MobiDB-lite"/>
    </source>
</evidence>
<feature type="compositionally biased region" description="Basic and acidic residues" evidence="1">
    <location>
        <begin position="33"/>
        <end position="46"/>
    </location>
</feature>
<gene>
    <name evidence="2" type="ORF">SAMN04488563_0530</name>
</gene>
<reference evidence="3" key="1">
    <citation type="submission" date="2016-10" db="EMBL/GenBank/DDBJ databases">
        <authorList>
            <person name="Varghese N."/>
            <person name="Submissions S."/>
        </authorList>
    </citation>
    <scope>NUCLEOTIDE SEQUENCE [LARGE SCALE GENOMIC DNA]</scope>
    <source>
        <strain evidence="3">DSM 45079</strain>
    </source>
</reference>
<name>A0A1H2GJP3_9ACTN</name>
<dbReference type="STRING" id="419479.SAMN04488563_0530"/>
<dbReference type="NCBIfam" id="NF033525">
    <property type="entry name" value="lasso_albusnod"/>
    <property type="match status" value="1"/>
</dbReference>
<sequence>MADRDHYPGSAEQDSNPDAAIALGDATALTKGGAEKSIEAKQRPYD</sequence>
<dbReference type="Proteomes" id="UP000182977">
    <property type="component" value="Chromosome I"/>
</dbReference>
<organism evidence="2 3">
    <name type="scientific">Jiangella alkaliphila</name>
    <dbReference type="NCBI Taxonomy" id="419479"/>
    <lineage>
        <taxon>Bacteria</taxon>
        <taxon>Bacillati</taxon>
        <taxon>Actinomycetota</taxon>
        <taxon>Actinomycetes</taxon>
        <taxon>Jiangellales</taxon>
        <taxon>Jiangellaceae</taxon>
        <taxon>Jiangella</taxon>
    </lineage>
</organism>
<protein>
    <submittedName>
        <fullName evidence="2">Uncharacterized protein</fullName>
    </submittedName>
</protein>